<evidence type="ECO:0000313" key="12">
    <source>
        <dbReference type="EMBL" id="HIU35017.1"/>
    </source>
</evidence>
<dbReference type="SUPFAM" id="SSF143597">
    <property type="entry name" value="YojJ-like"/>
    <property type="match status" value="1"/>
</dbReference>
<keyword evidence="4 10" id="KW-0812">Transmembrane</keyword>
<dbReference type="PROSITE" id="PS51794">
    <property type="entry name" value="DAC"/>
    <property type="match status" value="1"/>
</dbReference>
<evidence type="ECO:0000256" key="10">
    <source>
        <dbReference type="HAMAP-Rule" id="MF_01499"/>
    </source>
</evidence>
<evidence type="ECO:0000256" key="2">
    <source>
        <dbReference type="ARBA" id="ARBA00022475"/>
    </source>
</evidence>
<sequence>MFQMLTAADTFRDIGNAILSFRSLADVLDVLLVAFVIYSVIKLIRETRAIQLAKGFILLLLVYAAVYLLNMEVSSYMFSLLFSNILLVLVIIFSPEIRHALESVGRSSVSNFSLFNFKHGDELQRQELYTDMINAVTKACADMSDKKIGALLVFERESILGEIINTGTLVDAAISAEMLGNIFYPKAPLHDGAAIVRNARLCAAGCILPLTKNTEISSELGTRHRAALGMSEQSDALVIVVSEETGGISAAEKGRLRRDLSSGDLRELLIQTFMKPETDEDNRLKKWLKGHRKHEEAASEKKD</sequence>
<evidence type="ECO:0000256" key="8">
    <source>
        <dbReference type="ARBA" id="ARBA00022989"/>
    </source>
</evidence>
<evidence type="ECO:0000256" key="7">
    <source>
        <dbReference type="ARBA" id="ARBA00022840"/>
    </source>
</evidence>
<comment type="function">
    <text evidence="10">Catalyzes the condensation of 2 ATP molecules into cyclic di-AMP (c-di-AMP), a second messenger used to regulate differing processes in different bacteria.</text>
</comment>
<feature type="transmembrane region" description="Helical" evidence="10">
    <location>
        <begin position="75"/>
        <end position="93"/>
    </location>
</feature>
<accession>A0A9D1IFC7</accession>
<dbReference type="InterPro" id="IPR034701">
    <property type="entry name" value="CdaA"/>
</dbReference>
<proteinExistence type="inferred from homology"/>
<reference evidence="12" key="1">
    <citation type="submission" date="2020-10" db="EMBL/GenBank/DDBJ databases">
        <authorList>
            <person name="Gilroy R."/>
        </authorList>
    </citation>
    <scope>NUCLEOTIDE SEQUENCE</scope>
    <source>
        <strain evidence="12">ChiGjej1B1-19959</strain>
    </source>
</reference>
<dbReference type="Pfam" id="PF02457">
    <property type="entry name" value="DAC"/>
    <property type="match status" value="1"/>
</dbReference>
<dbReference type="EMBL" id="DVMW01000001">
    <property type="protein sequence ID" value="HIU35017.1"/>
    <property type="molecule type" value="Genomic_DNA"/>
</dbReference>
<dbReference type="InterPro" id="IPR036888">
    <property type="entry name" value="DNA_integrity_DisA_N_sf"/>
</dbReference>
<feature type="transmembrane region" description="Helical" evidence="10">
    <location>
        <begin position="52"/>
        <end position="69"/>
    </location>
</feature>
<dbReference type="FunFam" id="3.40.1700.10:FF:000002">
    <property type="entry name" value="Diadenylate cyclase"/>
    <property type="match status" value="1"/>
</dbReference>
<dbReference type="GO" id="GO:0106408">
    <property type="term" value="F:diadenylate cyclase activity"/>
    <property type="evidence" value="ECO:0007669"/>
    <property type="project" value="UniProtKB-EC"/>
</dbReference>
<feature type="transmembrane region" description="Helical" evidence="10">
    <location>
        <begin position="20"/>
        <end position="40"/>
    </location>
</feature>
<dbReference type="GO" id="GO:0004016">
    <property type="term" value="F:adenylate cyclase activity"/>
    <property type="evidence" value="ECO:0007669"/>
    <property type="project" value="UniProtKB-UniRule"/>
</dbReference>
<dbReference type="GO" id="GO:0006171">
    <property type="term" value="P:cAMP biosynthetic process"/>
    <property type="evidence" value="ECO:0007669"/>
    <property type="project" value="InterPro"/>
</dbReference>
<evidence type="ECO:0000313" key="13">
    <source>
        <dbReference type="Proteomes" id="UP000824071"/>
    </source>
</evidence>
<evidence type="ECO:0000256" key="3">
    <source>
        <dbReference type="ARBA" id="ARBA00022679"/>
    </source>
</evidence>
<name>A0A9D1IFC7_9FIRM</name>
<dbReference type="NCBIfam" id="TIGR00159">
    <property type="entry name" value="diadenylate cyclase CdaA"/>
    <property type="match status" value="1"/>
</dbReference>
<keyword evidence="2 10" id="KW-1003">Cell membrane</keyword>
<comment type="caution">
    <text evidence="10">Lacks conserved residue(s) required for the propagation of feature annotation.</text>
</comment>
<dbReference type="Gene3D" id="3.40.1700.10">
    <property type="entry name" value="DNA integrity scanning protein, DisA, N-terminal domain"/>
    <property type="match status" value="1"/>
</dbReference>
<dbReference type="PANTHER" id="PTHR34185">
    <property type="entry name" value="DIADENYLATE CYCLASE"/>
    <property type="match status" value="1"/>
</dbReference>
<dbReference type="InterPro" id="IPR045585">
    <property type="entry name" value="CdaA_N"/>
</dbReference>
<keyword evidence="8 10" id="KW-1133">Transmembrane helix</keyword>
<feature type="domain" description="DAC" evidence="11">
    <location>
        <begin position="94"/>
        <end position="262"/>
    </location>
</feature>
<reference evidence="12" key="2">
    <citation type="journal article" date="2021" name="PeerJ">
        <title>Extensive microbial diversity within the chicken gut microbiome revealed by metagenomics and culture.</title>
        <authorList>
            <person name="Gilroy R."/>
            <person name="Ravi A."/>
            <person name="Getino M."/>
            <person name="Pursley I."/>
            <person name="Horton D.L."/>
            <person name="Alikhan N.F."/>
            <person name="Baker D."/>
            <person name="Gharbi K."/>
            <person name="Hall N."/>
            <person name="Watson M."/>
            <person name="Adriaenssens E.M."/>
            <person name="Foster-Nyarko E."/>
            <person name="Jarju S."/>
            <person name="Secka A."/>
            <person name="Antonio M."/>
            <person name="Oren A."/>
            <person name="Chaudhuri R.R."/>
            <person name="La Ragione R."/>
            <person name="Hildebrand F."/>
            <person name="Pallen M.J."/>
        </authorList>
    </citation>
    <scope>NUCLEOTIDE SEQUENCE</scope>
    <source>
        <strain evidence="12">ChiGjej1B1-19959</strain>
    </source>
</reference>
<dbReference type="InterPro" id="IPR003390">
    <property type="entry name" value="DNA_integrity_scan_DisA_N"/>
</dbReference>
<dbReference type="PIRSF" id="PIRSF004793">
    <property type="entry name" value="UCP004793"/>
    <property type="match status" value="1"/>
</dbReference>
<evidence type="ECO:0000256" key="4">
    <source>
        <dbReference type="ARBA" id="ARBA00022692"/>
    </source>
</evidence>
<dbReference type="EC" id="2.7.7.85" evidence="10"/>
<keyword evidence="3 10" id="KW-0808">Transferase</keyword>
<evidence type="ECO:0000256" key="1">
    <source>
        <dbReference type="ARBA" id="ARBA00000877"/>
    </source>
</evidence>
<comment type="similarity">
    <text evidence="10">Belongs to the adenylate cyclase family. DacA/CdaA subfamily.</text>
</comment>
<evidence type="ECO:0000256" key="6">
    <source>
        <dbReference type="ARBA" id="ARBA00022741"/>
    </source>
</evidence>
<dbReference type="Proteomes" id="UP000824071">
    <property type="component" value="Unassembled WGS sequence"/>
</dbReference>
<protein>
    <recommendedName>
        <fullName evidence="10">Diadenylate cyclase</fullName>
        <shortName evidence="10">DAC</shortName>
        <ecNumber evidence="10">2.7.7.85</ecNumber>
    </recommendedName>
    <alternativeName>
        <fullName evidence="10">Cyclic-di-AMP synthase</fullName>
        <shortName evidence="10">c-di-AMP synthase</shortName>
    </alternativeName>
</protein>
<dbReference type="AlphaFoldDB" id="A0A9D1IFC7"/>
<gene>
    <name evidence="10" type="primary">dacA</name>
    <name evidence="12" type="ORF">IAC53_00170</name>
</gene>
<comment type="subunit">
    <text evidence="10">Probably a homodimer.</text>
</comment>
<evidence type="ECO:0000256" key="5">
    <source>
        <dbReference type="ARBA" id="ARBA00022695"/>
    </source>
</evidence>
<keyword evidence="6 10" id="KW-0547">Nucleotide-binding</keyword>
<comment type="catalytic activity">
    <reaction evidence="1 10">
        <text>2 ATP = 3',3'-c-di-AMP + 2 diphosphate</text>
        <dbReference type="Rhea" id="RHEA:35655"/>
        <dbReference type="ChEBI" id="CHEBI:30616"/>
        <dbReference type="ChEBI" id="CHEBI:33019"/>
        <dbReference type="ChEBI" id="CHEBI:71500"/>
        <dbReference type="EC" id="2.7.7.85"/>
    </reaction>
</comment>
<comment type="caution">
    <text evidence="12">The sequence shown here is derived from an EMBL/GenBank/DDBJ whole genome shotgun (WGS) entry which is preliminary data.</text>
</comment>
<organism evidence="12 13">
    <name type="scientific">Candidatus Fimenecus excrementigallinarum</name>
    <dbReference type="NCBI Taxonomy" id="2840816"/>
    <lineage>
        <taxon>Bacteria</taxon>
        <taxon>Bacillati</taxon>
        <taxon>Bacillota</taxon>
        <taxon>Clostridia</taxon>
        <taxon>Candidatus Fimenecus</taxon>
    </lineage>
</organism>
<keyword evidence="7 10" id="KW-0067">ATP-binding</keyword>
<dbReference type="Pfam" id="PF19293">
    <property type="entry name" value="CdaA_N"/>
    <property type="match status" value="1"/>
</dbReference>
<evidence type="ECO:0000256" key="9">
    <source>
        <dbReference type="ARBA" id="ARBA00023136"/>
    </source>
</evidence>
<dbReference type="GO" id="GO:0005524">
    <property type="term" value="F:ATP binding"/>
    <property type="evidence" value="ECO:0007669"/>
    <property type="project" value="UniProtKB-UniRule"/>
</dbReference>
<keyword evidence="5 10" id="KW-0548">Nucleotidyltransferase</keyword>
<dbReference type="InterPro" id="IPR014046">
    <property type="entry name" value="C-di-AMP_synthase"/>
</dbReference>
<dbReference type="HAMAP" id="MF_01499">
    <property type="entry name" value="DacA"/>
    <property type="match status" value="1"/>
</dbReference>
<evidence type="ECO:0000259" key="11">
    <source>
        <dbReference type="PROSITE" id="PS51794"/>
    </source>
</evidence>
<dbReference type="InterPro" id="IPR050338">
    <property type="entry name" value="DisA"/>
</dbReference>
<dbReference type="PANTHER" id="PTHR34185:SF1">
    <property type="entry name" value="DIADENYLATE CYCLASE"/>
    <property type="match status" value="1"/>
</dbReference>
<keyword evidence="9 10" id="KW-0472">Membrane</keyword>